<evidence type="ECO:0000259" key="2">
    <source>
        <dbReference type="Pfam" id="PF08457"/>
    </source>
</evidence>
<evidence type="ECO:0000313" key="4">
    <source>
        <dbReference type="Proteomes" id="UP000177625"/>
    </source>
</evidence>
<gene>
    <name evidence="3" type="ORF">RSE6_06556</name>
</gene>
<feature type="region of interest" description="Disordered" evidence="1">
    <location>
        <begin position="1"/>
        <end position="20"/>
    </location>
</feature>
<feature type="region of interest" description="Disordered" evidence="1">
    <location>
        <begin position="206"/>
        <end position="276"/>
    </location>
</feature>
<dbReference type="Pfam" id="PF08457">
    <property type="entry name" value="Sfi1"/>
    <property type="match status" value="1"/>
</dbReference>
<evidence type="ECO:0000313" key="3">
    <source>
        <dbReference type="EMBL" id="CZT46163.1"/>
    </source>
</evidence>
<protein>
    <recommendedName>
        <fullName evidence="2">Sfi1 spindle body domain-containing protein</fullName>
    </recommendedName>
</protein>
<feature type="compositionally biased region" description="Polar residues" evidence="1">
    <location>
        <begin position="135"/>
        <end position="145"/>
    </location>
</feature>
<feature type="region of interest" description="Disordered" evidence="1">
    <location>
        <begin position="1036"/>
        <end position="1074"/>
    </location>
</feature>
<dbReference type="InterPro" id="IPR013665">
    <property type="entry name" value="Sfi1_dom"/>
</dbReference>
<feature type="compositionally biased region" description="Polar residues" evidence="1">
    <location>
        <begin position="167"/>
        <end position="180"/>
    </location>
</feature>
<evidence type="ECO:0000256" key="1">
    <source>
        <dbReference type="SAM" id="MobiDB-lite"/>
    </source>
</evidence>
<feature type="compositionally biased region" description="Polar residues" evidence="1">
    <location>
        <begin position="1064"/>
        <end position="1074"/>
    </location>
</feature>
<reference evidence="4" key="1">
    <citation type="submission" date="2016-03" db="EMBL/GenBank/DDBJ databases">
        <authorList>
            <person name="Guldener U."/>
        </authorList>
    </citation>
    <scope>NUCLEOTIDE SEQUENCE [LARGE SCALE GENOMIC DNA]</scope>
</reference>
<dbReference type="AlphaFoldDB" id="A0A1E1MAQ9"/>
<feature type="domain" description="Sfi1 spindle body" evidence="2">
    <location>
        <begin position="376"/>
        <end position="937"/>
    </location>
</feature>
<sequence>MPPPEIPQSNAGHTHTEPAEPYYSNEDIAILHDVVVLAQEIFPRLPERERLSTNALFGAYYELLPKLGIDTDHDNRYARVLFKIGGQRGPATLYEKFEAVLARMGIEIEFDHENYEDGEEHRQPENSEARHRSGVISSRSSTAEGKQSHQKHRRNSESSAWDLGTDLKSQPTTRRNSFSTIGKDHSRVIVKKEIFQRAQIIPLLGREKDAHTSTSKKEDTNRNVGAWLSSKPEKRRKARGRSISTHGSIRVRRQSTSRNHEGQYPQTTTPSVPASDYDLTNSSITAATSTFEEEAVPNWTEVVVHRPAPKPEDLLGIKATLFFQARLHSLIKQKLWSWRDRARDLQEDNFGLELIAINHKQVALSRAAFNLWSQSLQEKRKSAEKKRVFAQIGQQSAELRQHVIAQRALYHWSDYANYHVARTAAARKRIVRTRVFNSWKDITIGNELKVCHYVLKRMFGAWRRRYTSSVDDGLFTVQKYEGNLAEKVFRQWVRKLWETKAINWRAEATKRQALFRWIIVSHNQWESRHSAEERRRQDLAWNAWKIWKTRTEVQLCHEKDAVAHYHKCVLRGPLLKWRLETKIVPAKIKVQTKVATGTLRDAFGIWRHRASMEREAAGRDRVKVLEEAFTLWCHNFRSKLMVARIDKRLAARALSTLHLREVGISMQRQQQQRQLHTGFEFWKQRAAVARARRCEQEEIAQSLITRKTQADAFRTWAFRAGSRKRSEIIAAHYHDPRLLKILVTKWTAQAQHHKELDRRSRDANYYLVLTNAIKRWKNATEISKREKRKSAFAQVKRTVKMNLIRGVLQIWREKARNLLNLQAQATAVSGNKAVILGMELFDRWRARSEELAELDILWQEMTLRKHFEAWKNRSNAVQALKTEAILTYQEHRESRAVKQWSLLALKVKAQDNYAANIREKNAKKDFRKIFTYWRQKALQQRPVKRVAFVESSQLGMTTKAEVWSDFGEDVDMDDWAKELNWAKELDDAGAISTPIPGYLSTPSKRSQRVMAVAARFSTTPKAPLSTPFERQLRAQWSGGAPSARRPLARSTLGVDRGFADIPESSMNNDQEPRV</sequence>
<dbReference type="EMBL" id="FJVC01000236">
    <property type="protein sequence ID" value="CZT46163.1"/>
    <property type="molecule type" value="Genomic_DNA"/>
</dbReference>
<feature type="compositionally biased region" description="Polar residues" evidence="1">
    <location>
        <begin position="264"/>
        <end position="276"/>
    </location>
</feature>
<feature type="region of interest" description="Disordered" evidence="1">
    <location>
        <begin position="115"/>
        <end position="180"/>
    </location>
</feature>
<feature type="compositionally biased region" description="Basic and acidic residues" evidence="1">
    <location>
        <begin position="115"/>
        <end position="131"/>
    </location>
</feature>
<dbReference type="Proteomes" id="UP000177625">
    <property type="component" value="Unassembled WGS sequence"/>
</dbReference>
<accession>A0A1E1MAQ9</accession>
<proteinExistence type="predicted"/>
<feature type="compositionally biased region" description="Basic and acidic residues" evidence="1">
    <location>
        <begin position="206"/>
        <end position="221"/>
    </location>
</feature>
<name>A0A1E1MAQ9_RHYSE</name>
<organism evidence="3 4">
    <name type="scientific">Rhynchosporium secalis</name>
    <name type="common">Barley scald fungus</name>
    <dbReference type="NCBI Taxonomy" id="38038"/>
    <lineage>
        <taxon>Eukaryota</taxon>
        <taxon>Fungi</taxon>
        <taxon>Dikarya</taxon>
        <taxon>Ascomycota</taxon>
        <taxon>Pezizomycotina</taxon>
        <taxon>Leotiomycetes</taxon>
        <taxon>Helotiales</taxon>
        <taxon>Ploettnerulaceae</taxon>
        <taxon>Rhynchosporium</taxon>
    </lineage>
</organism>
<keyword evidence="4" id="KW-1185">Reference proteome</keyword>